<dbReference type="STRING" id="1715285.SOFFGTOCOR_0336"/>
<dbReference type="Gene3D" id="3.30.70.1250">
    <property type="entry name" value="Phosphopentomutase"/>
    <property type="match status" value="1"/>
</dbReference>
<sequence>MRRLFIIVLDSLGIGSSEDSYKFGDNGSNTLGHIAESCFFGDISDHSKYLYIPNLTKLGLGKAAEEASGSFPLGLDYKTKIIGAYAYASAVSSGKDTPSGHWELAGVPVLFNWGYFLDKKNSFPKKLLDILIKKANLFGFLGNCHSSGTVILSKLGEEHIKTCKPIFYTSADSVFQIACHEDIYGLNKLYELCKIVRNELTEGNYNICRVIARPFIGNNAKNFIRTGNRYDLAMPPPGRTVLKKIIDEKNGKVISIGKISDIYANIGITKTIKATGINSLFDETVKEIKNASNNTIVFSNFVDFDSLYGHRRDAAGYAKALELFDYRLPEILGLVKSGDILILTSDHGCDPTWYGTEHTREYIPVLIYGPDIIPKNLGYRKTFADIGQTIAEYFSLSPMEYGISML</sequence>
<evidence type="ECO:0000256" key="7">
    <source>
        <dbReference type="NCBIfam" id="TIGR01696"/>
    </source>
</evidence>
<reference evidence="10" key="1">
    <citation type="submission" date="2015-05" db="EMBL/GenBank/DDBJ databases">
        <authorList>
            <person name="Manzano-Marin A."/>
        </authorList>
    </citation>
    <scope>NUCLEOTIDE SEQUENCE [LARGE SCALE GENOMIC DNA]</scope>
    <source>
        <strain evidence="10">officinalis</strain>
    </source>
</reference>
<dbReference type="SUPFAM" id="SSF53649">
    <property type="entry name" value="Alkaline phosphatase-like"/>
    <property type="match status" value="1"/>
</dbReference>
<evidence type="ECO:0000259" key="8">
    <source>
        <dbReference type="Pfam" id="PF01676"/>
    </source>
</evidence>
<name>A0A0M6W7E0_9GAMM</name>
<dbReference type="InterPro" id="IPR017850">
    <property type="entry name" value="Alkaline_phosphatase_core_sf"/>
</dbReference>
<keyword evidence="5 6" id="KW-0413">Isomerase</keyword>
<feature type="domain" description="Metalloenzyme" evidence="8">
    <location>
        <begin position="3"/>
        <end position="397"/>
    </location>
</feature>
<comment type="catalytic activity">
    <reaction evidence="6">
        <text>2-deoxy-alpha-D-ribose 1-phosphate = 2-deoxy-D-ribose 5-phosphate</text>
        <dbReference type="Rhea" id="RHEA:27658"/>
        <dbReference type="ChEBI" id="CHEBI:57259"/>
        <dbReference type="ChEBI" id="CHEBI:62877"/>
        <dbReference type="EC" id="5.4.2.7"/>
    </reaction>
</comment>
<dbReference type="GO" id="GO:0006018">
    <property type="term" value="P:2-deoxyribose 1-phosphate catabolic process"/>
    <property type="evidence" value="ECO:0007669"/>
    <property type="project" value="UniProtKB-UniRule"/>
</dbReference>
<feature type="binding site" evidence="6">
    <location>
        <position position="305"/>
    </location>
    <ligand>
        <name>Mn(2+)</name>
        <dbReference type="ChEBI" id="CHEBI:29035"/>
        <label>2</label>
    </ligand>
</feature>
<feature type="binding site" evidence="6">
    <location>
        <position position="358"/>
    </location>
    <ligand>
        <name>Mn(2+)</name>
        <dbReference type="ChEBI" id="CHEBI:29035"/>
        <label>2</label>
    </ligand>
</feature>
<dbReference type="SUPFAM" id="SSF143856">
    <property type="entry name" value="DeoB insert domain-like"/>
    <property type="match status" value="1"/>
</dbReference>
<feature type="binding site" evidence="6">
    <location>
        <position position="347"/>
    </location>
    <ligand>
        <name>Mn(2+)</name>
        <dbReference type="ChEBI" id="CHEBI:29035"/>
        <label>1</label>
    </ligand>
</feature>
<dbReference type="FunFam" id="3.30.70.1250:FF:000001">
    <property type="entry name" value="Phosphopentomutase"/>
    <property type="match status" value="1"/>
</dbReference>
<dbReference type="InterPro" id="IPR024052">
    <property type="entry name" value="Phosphopentomutase_DeoB_cap_sf"/>
</dbReference>
<comment type="similarity">
    <text evidence="1 6">Belongs to the phosphopentomutase family.</text>
</comment>
<dbReference type="NCBIfam" id="NF003766">
    <property type="entry name" value="PRK05362.1"/>
    <property type="match status" value="1"/>
</dbReference>
<dbReference type="PANTHER" id="PTHR21110:SF0">
    <property type="entry name" value="PHOSPHOPENTOMUTASE"/>
    <property type="match status" value="1"/>
</dbReference>
<gene>
    <name evidence="6 9" type="primary">deoB</name>
    <name evidence="9" type="ORF">SOFFGTOCOR_0336</name>
</gene>
<comment type="subcellular location">
    <subcellularLocation>
        <location evidence="6">Cytoplasm</location>
    </subcellularLocation>
</comment>
<dbReference type="GO" id="GO:0008973">
    <property type="term" value="F:phosphopentomutase activity"/>
    <property type="evidence" value="ECO:0007669"/>
    <property type="project" value="UniProtKB-UniRule"/>
</dbReference>
<dbReference type="Proteomes" id="UP000242301">
    <property type="component" value="Unassembled WGS sequence"/>
</dbReference>
<dbReference type="UniPathway" id="UPA00087">
    <property type="reaction ID" value="UER00173"/>
</dbReference>
<evidence type="ECO:0000256" key="5">
    <source>
        <dbReference type="ARBA" id="ARBA00023235"/>
    </source>
</evidence>
<dbReference type="GO" id="GO:0043094">
    <property type="term" value="P:metabolic compound salvage"/>
    <property type="evidence" value="ECO:0007669"/>
    <property type="project" value="UniProtKB-UniRule"/>
</dbReference>
<dbReference type="PIRSF" id="PIRSF001491">
    <property type="entry name" value="Ppentomutase"/>
    <property type="match status" value="1"/>
</dbReference>
<keyword evidence="4 6" id="KW-0464">Manganese</keyword>
<comment type="function">
    <text evidence="6">Isomerase that catalyzes the conversion of deoxy-ribose 1-phosphate (dRib-1-P) and ribose 1-phosphate (Rib-1-P) to deoxy-ribose 5-phosphate (dRib-5-P) and ribose 5-phosphate (Rib-5-P), respectively.</text>
</comment>
<evidence type="ECO:0000256" key="1">
    <source>
        <dbReference type="ARBA" id="ARBA00010373"/>
    </source>
</evidence>
<comment type="pathway">
    <text evidence="6">Carbohydrate degradation; 2-deoxy-D-ribose 1-phosphate degradation; D-glyceraldehyde 3-phosphate and acetaldehyde from 2-deoxy-alpha-D-ribose 1-phosphate: step 1/2.</text>
</comment>
<dbReference type="EC" id="5.4.2.7" evidence="6 7"/>
<dbReference type="InterPro" id="IPR006124">
    <property type="entry name" value="Metalloenzyme"/>
</dbReference>
<comment type="catalytic activity">
    <reaction evidence="6">
        <text>alpha-D-ribose 1-phosphate = D-ribose 5-phosphate</text>
        <dbReference type="Rhea" id="RHEA:18793"/>
        <dbReference type="ChEBI" id="CHEBI:57720"/>
        <dbReference type="ChEBI" id="CHEBI:78346"/>
        <dbReference type="EC" id="5.4.2.7"/>
    </reaction>
</comment>
<dbReference type="InterPro" id="IPR010045">
    <property type="entry name" value="DeoB"/>
</dbReference>
<dbReference type="Pfam" id="PF01676">
    <property type="entry name" value="Metalloenzyme"/>
    <property type="match status" value="1"/>
</dbReference>
<proteinExistence type="inferred from homology"/>
<evidence type="ECO:0000256" key="6">
    <source>
        <dbReference type="HAMAP-Rule" id="MF_00740"/>
    </source>
</evidence>
<organism evidence="9 10">
    <name type="scientific">Candidatus Providencia siddallii</name>
    <dbReference type="NCBI Taxonomy" id="1715285"/>
    <lineage>
        <taxon>Bacteria</taxon>
        <taxon>Pseudomonadati</taxon>
        <taxon>Pseudomonadota</taxon>
        <taxon>Gammaproteobacteria</taxon>
        <taxon>Enterobacterales</taxon>
        <taxon>Morganellaceae</taxon>
        <taxon>Providencia</taxon>
    </lineage>
</organism>
<keyword evidence="10" id="KW-1185">Reference proteome</keyword>
<keyword evidence="3 6" id="KW-0479">Metal-binding</keyword>
<dbReference type="NCBIfam" id="TIGR01696">
    <property type="entry name" value="deoB"/>
    <property type="match status" value="1"/>
</dbReference>
<dbReference type="Gene3D" id="3.40.720.10">
    <property type="entry name" value="Alkaline Phosphatase, subunit A"/>
    <property type="match status" value="1"/>
</dbReference>
<dbReference type="AlphaFoldDB" id="A0A0M6W7E0"/>
<dbReference type="GO" id="GO:0030145">
    <property type="term" value="F:manganese ion binding"/>
    <property type="evidence" value="ECO:0007669"/>
    <property type="project" value="UniProtKB-UniRule"/>
</dbReference>
<evidence type="ECO:0000313" key="9">
    <source>
        <dbReference type="EMBL" id="CRK85758.1"/>
    </source>
</evidence>
<feature type="binding site" evidence="6">
    <location>
        <position position="346"/>
    </location>
    <ligand>
        <name>Mn(2+)</name>
        <dbReference type="ChEBI" id="CHEBI:29035"/>
        <label>1</label>
    </ligand>
</feature>
<dbReference type="GO" id="GO:0006015">
    <property type="term" value="P:5-phosphoribose 1-diphosphate biosynthetic process"/>
    <property type="evidence" value="ECO:0007669"/>
    <property type="project" value="UniProtKB-UniPathway"/>
</dbReference>
<dbReference type="EMBL" id="CVRF01000002">
    <property type="protein sequence ID" value="CRK85758.1"/>
    <property type="molecule type" value="Genomic_DNA"/>
</dbReference>
<accession>A0A0M6W7E0</accession>
<feature type="binding site" evidence="6">
    <location>
        <position position="10"/>
    </location>
    <ligand>
        <name>Mn(2+)</name>
        <dbReference type="ChEBI" id="CHEBI:29035"/>
        <label>1</label>
    </ligand>
</feature>
<keyword evidence="2 6" id="KW-0963">Cytoplasm</keyword>
<evidence type="ECO:0000313" key="10">
    <source>
        <dbReference type="Proteomes" id="UP000242301"/>
    </source>
</evidence>
<dbReference type="CDD" id="cd16009">
    <property type="entry name" value="PPM"/>
    <property type="match status" value="1"/>
</dbReference>
<dbReference type="HAMAP" id="MF_00740">
    <property type="entry name" value="Phosphopentomut"/>
    <property type="match status" value="1"/>
</dbReference>
<evidence type="ECO:0000256" key="3">
    <source>
        <dbReference type="ARBA" id="ARBA00022723"/>
    </source>
</evidence>
<dbReference type="GO" id="GO:0005829">
    <property type="term" value="C:cytosol"/>
    <property type="evidence" value="ECO:0007669"/>
    <property type="project" value="TreeGrafter"/>
</dbReference>
<evidence type="ECO:0000256" key="4">
    <source>
        <dbReference type="ARBA" id="ARBA00023211"/>
    </source>
</evidence>
<comment type="cofactor">
    <cofactor evidence="6">
        <name>Mn(2+)</name>
        <dbReference type="ChEBI" id="CHEBI:29035"/>
    </cofactor>
    <text evidence="6">Binds 2 manganese ions.</text>
</comment>
<dbReference type="GO" id="GO:0000287">
    <property type="term" value="F:magnesium ion binding"/>
    <property type="evidence" value="ECO:0007669"/>
    <property type="project" value="UniProtKB-UniRule"/>
</dbReference>
<dbReference type="GO" id="GO:0009117">
    <property type="term" value="P:nucleotide metabolic process"/>
    <property type="evidence" value="ECO:0007669"/>
    <property type="project" value="UniProtKB-UniRule"/>
</dbReference>
<feature type="binding site" evidence="6">
    <location>
        <position position="310"/>
    </location>
    <ligand>
        <name>Mn(2+)</name>
        <dbReference type="ChEBI" id="CHEBI:29035"/>
        <label>2</label>
    </ligand>
</feature>
<evidence type="ECO:0000256" key="2">
    <source>
        <dbReference type="ARBA" id="ARBA00022490"/>
    </source>
</evidence>
<protein>
    <recommendedName>
        <fullName evidence="6 7">Phosphopentomutase</fullName>
        <ecNumber evidence="6 7">5.4.2.7</ecNumber>
    </recommendedName>
    <alternativeName>
        <fullName evidence="6">Phosphodeoxyribomutase</fullName>
    </alternativeName>
</protein>
<dbReference type="PANTHER" id="PTHR21110">
    <property type="entry name" value="PHOSPHOPENTOMUTASE"/>
    <property type="match status" value="1"/>
</dbReference>